<comment type="caution">
    <text evidence="12">The sequence shown here is derived from an EMBL/GenBank/DDBJ whole genome shotgun (WGS) entry which is preliminary data.</text>
</comment>
<comment type="similarity">
    <text evidence="2">Belongs to the SRP receptor beta subunit family.</text>
</comment>
<dbReference type="Pfam" id="PF09439">
    <property type="entry name" value="SRPRB"/>
    <property type="match status" value="1"/>
</dbReference>
<dbReference type="RefSeq" id="XP_066693962.1">
    <property type="nucleotide sequence ID" value="XM_066849819.1"/>
</dbReference>
<name>A0ABR1PX19_9PEZI</name>
<keyword evidence="13" id="KW-1185">Reference proteome</keyword>
<keyword evidence="10" id="KW-0675">Receptor</keyword>
<evidence type="ECO:0000256" key="7">
    <source>
        <dbReference type="ARBA" id="ARBA00022989"/>
    </source>
</evidence>
<evidence type="ECO:0000256" key="2">
    <source>
        <dbReference type="ARBA" id="ARBA00005619"/>
    </source>
</evidence>
<sequence>MPTPMEQLIEYIEYILTPSTPVFVVGALIVVLVPIIVHIFVTQSTPYTSLPSVVLVGPPGAGKTALLTLLERGDAAISTHTSQVPQSIELTVSVDQHLSFREAVKDDAPGEHKKFLLVDTPGHGKLRNFAMDSLVAREGLKGIVFMLDAATLDENLAATANYLYEVLLALQKRVSSVKTSKTPSAINVLIAANKSDLFTALPATLVKSNLEAELGRIRKSRSKGLLASGVGIDDVDNGENDDWLGEYGSEKFTFGQMQEFNLEVDIVGGSVTEGKVDKWWHWVSERL</sequence>
<evidence type="ECO:0000256" key="8">
    <source>
        <dbReference type="ARBA" id="ARBA00023134"/>
    </source>
</evidence>
<accession>A0ABR1PX19</accession>
<dbReference type="Gene3D" id="3.40.50.300">
    <property type="entry name" value="P-loop containing nucleotide triphosphate hydrolases"/>
    <property type="match status" value="1"/>
</dbReference>
<comment type="subcellular location">
    <subcellularLocation>
        <location evidence="1">Endoplasmic reticulum membrane</location>
        <topology evidence="1">Single-pass membrane protein</topology>
    </subcellularLocation>
</comment>
<keyword evidence="4 11" id="KW-0812">Transmembrane</keyword>
<evidence type="ECO:0000256" key="11">
    <source>
        <dbReference type="SAM" id="Phobius"/>
    </source>
</evidence>
<protein>
    <recommendedName>
        <fullName evidence="3">Signal recognition particle receptor subunit beta</fullName>
    </recommendedName>
</protein>
<evidence type="ECO:0000313" key="13">
    <source>
        <dbReference type="Proteomes" id="UP001391051"/>
    </source>
</evidence>
<dbReference type="CDD" id="cd04105">
    <property type="entry name" value="SR_beta"/>
    <property type="match status" value="1"/>
</dbReference>
<dbReference type="SUPFAM" id="SSF52540">
    <property type="entry name" value="P-loop containing nucleoside triphosphate hydrolases"/>
    <property type="match status" value="1"/>
</dbReference>
<evidence type="ECO:0000256" key="6">
    <source>
        <dbReference type="ARBA" id="ARBA00022824"/>
    </source>
</evidence>
<dbReference type="Proteomes" id="UP001391051">
    <property type="component" value="Unassembled WGS sequence"/>
</dbReference>
<evidence type="ECO:0000256" key="1">
    <source>
        <dbReference type="ARBA" id="ARBA00004389"/>
    </source>
</evidence>
<gene>
    <name evidence="12" type="ORF">PG986_013597</name>
</gene>
<organism evidence="12 13">
    <name type="scientific">Apiospora aurea</name>
    <dbReference type="NCBI Taxonomy" id="335848"/>
    <lineage>
        <taxon>Eukaryota</taxon>
        <taxon>Fungi</taxon>
        <taxon>Dikarya</taxon>
        <taxon>Ascomycota</taxon>
        <taxon>Pezizomycotina</taxon>
        <taxon>Sordariomycetes</taxon>
        <taxon>Xylariomycetidae</taxon>
        <taxon>Amphisphaeriales</taxon>
        <taxon>Apiosporaceae</taxon>
        <taxon>Apiospora</taxon>
    </lineage>
</organism>
<dbReference type="InterPro" id="IPR027417">
    <property type="entry name" value="P-loop_NTPase"/>
</dbReference>
<keyword evidence="9 11" id="KW-0472">Membrane</keyword>
<keyword evidence="5" id="KW-0547">Nucleotide-binding</keyword>
<evidence type="ECO:0000256" key="5">
    <source>
        <dbReference type="ARBA" id="ARBA00022741"/>
    </source>
</evidence>
<evidence type="ECO:0000256" key="3">
    <source>
        <dbReference type="ARBA" id="ARBA00020256"/>
    </source>
</evidence>
<keyword evidence="7 11" id="KW-1133">Transmembrane helix</keyword>
<evidence type="ECO:0000256" key="10">
    <source>
        <dbReference type="ARBA" id="ARBA00023170"/>
    </source>
</evidence>
<keyword evidence="6" id="KW-0256">Endoplasmic reticulum</keyword>
<dbReference type="EMBL" id="JAQQWE010000009">
    <property type="protein sequence ID" value="KAK7941210.1"/>
    <property type="molecule type" value="Genomic_DNA"/>
</dbReference>
<dbReference type="GeneID" id="92082881"/>
<evidence type="ECO:0000256" key="4">
    <source>
        <dbReference type="ARBA" id="ARBA00022692"/>
    </source>
</evidence>
<keyword evidence="8" id="KW-0342">GTP-binding</keyword>
<proteinExistence type="inferred from homology"/>
<evidence type="ECO:0000256" key="9">
    <source>
        <dbReference type="ARBA" id="ARBA00023136"/>
    </source>
</evidence>
<dbReference type="InterPro" id="IPR019009">
    <property type="entry name" value="SRP_receptor_beta_su"/>
</dbReference>
<feature type="transmembrane region" description="Helical" evidence="11">
    <location>
        <begin position="20"/>
        <end position="41"/>
    </location>
</feature>
<evidence type="ECO:0000313" key="12">
    <source>
        <dbReference type="EMBL" id="KAK7941210.1"/>
    </source>
</evidence>
<reference evidence="12 13" key="1">
    <citation type="submission" date="2023-01" db="EMBL/GenBank/DDBJ databases">
        <title>Analysis of 21 Apiospora genomes using comparative genomics revels a genus with tremendous synthesis potential of carbohydrate active enzymes and secondary metabolites.</title>
        <authorList>
            <person name="Sorensen T."/>
        </authorList>
    </citation>
    <scope>NUCLEOTIDE SEQUENCE [LARGE SCALE GENOMIC DNA]</scope>
    <source>
        <strain evidence="12 13">CBS 24483</strain>
    </source>
</reference>